<dbReference type="OrthoDB" id="6111at2157"/>
<sequence>MSENEEQVSHLLLQASDLERTVEFYSEIVGFDVTERTDFGDGRPLVKLHVGMGLTELPDERADSGQAVEHIAFEISDIDGLVESLREHDVEIDDGPKETIYGTSVYFFDPDGNRIECHD</sequence>
<dbReference type="AlphaFoldDB" id="A0A3N6M3A0"/>
<proteinExistence type="predicted"/>
<dbReference type="Gene3D" id="3.10.180.10">
    <property type="entry name" value="2,3-Dihydroxybiphenyl 1,2-Dioxygenase, domain 1"/>
    <property type="match status" value="1"/>
</dbReference>
<dbReference type="PANTHER" id="PTHR21366">
    <property type="entry name" value="GLYOXALASE FAMILY PROTEIN"/>
    <property type="match status" value="1"/>
</dbReference>
<evidence type="ECO:0000313" key="2">
    <source>
        <dbReference type="EMBL" id="RQG94924.1"/>
    </source>
</evidence>
<keyword evidence="3" id="KW-1185">Reference proteome</keyword>
<name>A0A3N6M3A0_NATCH</name>
<dbReference type="InterPro" id="IPR050383">
    <property type="entry name" value="GlyoxalaseI/FosfomycinResist"/>
</dbReference>
<comment type="caution">
    <text evidence="2">The sequence shown here is derived from an EMBL/GenBank/DDBJ whole genome shotgun (WGS) entry which is preliminary data.</text>
</comment>
<dbReference type="InterPro" id="IPR037523">
    <property type="entry name" value="VOC_core"/>
</dbReference>
<dbReference type="SUPFAM" id="SSF54593">
    <property type="entry name" value="Glyoxalase/Bleomycin resistance protein/Dihydroxybiphenyl dioxygenase"/>
    <property type="match status" value="1"/>
</dbReference>
<reference evidence="2 3" key="1">
    <citation type="submission" date="2018-10" db="EMBL/GenBank/DDBJ databases">
        <title>Natrarchaeobius chitinivorans gen. nov., sp. nov., and Natrarchaeobius haloalkaliphilus sp. nov., alkaliphilic, chitin-utilizing haloarchaea from hypersaline alkaline lakes.</title>
        <authorList>
            <person name="Sorokin D.Y."/>
            <person name="Elcheninov A.G."/>
            <person name="Kostrikina N.A."/>
            <person name="Bale N.J."/>
            <person name="Sinninghe Damste J.S."/>
            <person name="Khijniak T.V."/>
            <person name="Kublanov I.V."/>
            <person name="Toshchakov S.V."/>
        </authorList>
    </citation>
    <scope>NUCLEOTIDE SEQUENCE [LARGE SCALE GENOMIC DNA]</scope>
    <source>
        <strain evidence="2 3">AArcht4T</strain>
    </source>
</reference>
<protein>
    <submittedName>
        <fullName evidence="2">VOC family protein</fullName>
    </submittedName>
</protein>
<dbReference type="Pfam" id="PF00903">
    <property type="entry name" value="Glyoxalase"/>
    <property type="match status" value="1"/>
</dbReference>
<evidence type="ECO:0000313" key="3">
    <source>
        <dbReference type="Proteomes" id="UP000282323"/>
    </source>
</evidence>
<dbReference type="EMBL" id="REGA01000007">
    <property type="protein sequence ID" value="RQG94924.1"/>
    <property type="molecule type" value="Genomic_DNA"/>
</dbReference>
<dbReference type="PANTHER" id="PTHR21366:SF14">
    <property type="entry name" value="GLYOXALASE DOMAIN-CONTAINING PROTEIN 5"/>
    <property type="match status" value="1"/>
</dbReference>
<dbReference type="RefSeq" id="WP_124195580.1">
    <property type="nucleotide sequence ID" value="NZ_REGA01000007.1"/>
</dbReference>
<dbReference type="PROSITE" id="PS51819">
    <property type="entry name" value="VOC"/>
    <property type="match status" value="1"/>
</dbReference>
<dbReference type="Proteomes" id="UP000282323">
    <property type="component" value="Unassembled WGS sequence"/>
</dbReference>
<dbReference type="InterPro" id="IPR004360">
    <property type="entry name" value="Glyas_Fos-R_dOase_dom"/>
</dbReference>
<accession>A0A3N6M3A0</accession>
<feature type="domain" description="VOC" evidence="1">
    <location>
        <begin position="7"/>
        <end position="119"/>
    </location>
</feature>
<evidence type="ECO:0000259" key="1">
    <source>
        <dbReference type="PROSITE" id="PS51819"/>
    </source>
</evidence>
<gene>
    <name evidence="2" type="ORF">EA473_10525</name>
</gene>
<organism evidence="2 3">
    <name type="scientific">Natrarchaeobius chitinivorans</name>
    <dbReference type="NCBI Taxonomy" id="1679083"/>
    <lineage>
        <taxon>Archaea</taxon>
        <taxon>Methanobacteriati</taxon>
        <taxon>Methanobacteriota</taxon>
        <taxon>Stenosarchaea group</taxon>
        <taxon>Halobacteria</taxon>
        <taxon>Halobacteriales</taxon>
        <taxon>Natrialbaceae</taxon>
        <taxon>Natrarchaeobius</taxon>
    </lineage>
</organism>
<dbReference type="InterPro" id="IPR029068">
    <property type="entry name" value="Glyas_Bleomycin-R_OHBP_Dase"/>
</dbReference>